<keyword evidence="1" id="KW-0234">DNA repair</keyword>
<dbReference type="PANTHER" id="PTHR10887:SF433">
    <property type="entry name" value="DNA REPLICATION ATP-DEPENDENT HELICASE_NUCLEASE DNA2"/>
    <property type="match status" value="1"/>
</dbReference>
<evidence type="ECO:0000313" key="3">
    <source>
        <dbReference type="EMBL" id="CAH2038377.1"/>
    </source>
</evidence>
<keyword evidence="1" id="KW-0347">Helicase</keyword>
<keyword evidence="1" id="KW-0547">Nucleotide-binding</keyword>
<dbReference type="GO" id="GO:0033567">
    <property type="term" value="P:DNA replication, Okazaki fragment processing"/>
    <property type="evidence" value="ECO:0007669"/>
    <property type="project" value="UniProtKB-UniRule"/>
</dbReference>
<comment type="subcellular location">
    <subcellularLocation>
        <location evidence="1">Nucleus</location>
    </subcellularLocation>
    <subcellularLocation>
        <location evidence="1">Chromosome</location>
    </subcellularLocation>
</comment>
<keyword evidence="1" id="KW-0540">Nuclease</keyword>
<keyword evidence="1" id="KW-0408">Iron</keyword>
<keyword evidence="1" id="KW-0539">Nucleus</keyword>
<dbReference type="GO" id="GO:0005737">
    <property type="term" value="C:cytoplasm"/>
    <property type="evidence" value="ECO:0007669"/>
    <property type="project" value="TreeGrafter"/>
</dbReference>
<dbReference type="AlphaFoldDB" id="A0AAU9RHH9"/>
<proteinExistence type="inferred from homology"/>
<dbReference type="InterPro" id="IPR041679">
    <property type="entry name" value="DNA2/NAM7-like_C"/>
</dbReference>
<dbReference type="GO" id="GO:0046872">
    <property type="term" value="F:metal ion binding"/>
    <property type="evidence" value="ECO:0007669"/>
    <property type="project" value="UniProtKB-UniRule"/>
</dbReference>
<protein>
    <recommendedName>
        <fullName evidence="1">DNA replication ATP-dependent helicase/nuclease</fullName>
        <ecNumber evidence="1">3.1.-.-</ecNumber>
        <ecNumber evidence="1">3.6.4.12</ecNumber>
    </recommendedName>
</protein>
<accession>A0AAU9RHH9</accession>
<dbReference type="InterPro" id="IPR027417">
    <property type="entry name" value="P-loop_NTPase"/>
</dbReference>
<keyword evidence="1" id="KW-0227">DNA damage</keyword>
<dbReference type="SUPFAM" id="SSF52540">
    <property type="entry name" value="P-loop containing nucleoside triphosphate hydrolases"/>
    <property type="match status" value="1"/>
</dbReference>
<dbReference type="GO" id="GO:0051539">
    <property type="term" value="F:4 iron, 4 sulfur cluster binding"/>
    <property type="evidence" value="ECO:0007669"/>
    <property type="project" value="UniProtKB-UniRule"/>
</dbReference>
<dbReference type="GO" id="GO:0005524">
    <property type="term" value="F:ATP binding"/>
    <property type="evidence" value="ECO:0007669"/>
    <property type="project" value="UniProtKB-UniRule"/>
</dbReference>
<dbReference type="GO" id="GO:0005694">
    <property type="term" value="C:chromosome"/>
    <property type="evidence" value="ECO:0007669"/>
    <property type="project" value="UniProtKB-SubCell"/>
</dbReference>
<keyword evidence="1" id="KW-0378">Hydrolase</keyword>
<dbReference type="EC" id="3.6.4.12" evidence="1"/>
<keyword evidence="1" id="KW-0004">4Fe-4S</keyword>
<dbReference type="EMBL" id="OU466857">
    <property type="protein sequence ID" value="CAH2038377.1"/>
    <property type="molecule type" value="Genomic_DNA"/>
</dbReference>
<keyword evidence="1" id="KW-0479">Metal-binding</keyword>
<name>A0AAU9RHH9_THLAR</name>
<dbReference type="Pfam" id="PF13087">
    <property type="entry name" value="AAA_12"/>
    <property type="match status" value="1"/>
</dbReference>
<dbReference type="GO" id="GO:0017108">
    <property type="term" value="F:5'-flap endonuclease activity"/>
    <property type="evidence" value="ECO:0007669"/>
    <property type="project" value="UniProtKB-UniRule"/>
</dbReference>
<keyword evidence="1" id="KW-0411">Iron-sulfur</keyword>
<dbReference type="PANTHER" id="PTHR10887">
    <property type="entry name" value="DNA2/NAM7 HELICASE FAMILY"/>
    <property type="match status" value="1"/>
</dbReference>
<evidence type="ECO:0000259" key="2">
    <source>
        <dbReference type="Pfam" id="PF13087"/>
    </source>
</evidence>
<comment type="catalytic activity">
    <reaction evidence="1">
        <text>ATP + H2O = ADP + phosphate + H(+)</text>
        <dbReference type="Rhea" id="RHEA:13065"/>
        <dbReference type="ChEBI" id="CHEBI:15377"/>
        <dbReference type="ChEBI" id="CHEBI:15378"/>
        <dbReference type="ChEBI" id="CHEBI:30616"/>
        <dbReference type="ChEBI" id="CHEBI:43474"/>
        <dbReference type="ChEBI" id="CHEBI:456216"/>
        <dbReference type="EC" id="3.6.4.12"/>
    </reaction>
</comment>
<organism evidence="3 4">
    <name type="scientific">Thlaspi arvense</name>
    <name type="common">Field penny-cress</name>
    <dbReference type="NCBI Taxonomy" id="13288"/>
    <lineage>
        <taxon>Eukaryota</taxon>
        <taxon>Viridiplantae</taxon>
        <taxon>Streptophyta</taxon>
        <taxon>Embryophyta</taxon>
        <taxon>Tracheophyta</taxon>
        <taxon>Spermatophyta</taxon>
        <taxon>Magnoliopsida</taxon>
        <taxon>eudicotyledons</taxon>
        <taxon>Gunneridae</taxon>
        <taxon>Pentapetalae</taxon>
        <taxon>rosids</taxon>
        <taxon>malvids</taxon>
        <taxon>Brassicales</taxon>
        <taxon>Brassicaceae</taxon>
        <taxon>Thlaspideae</taxon>
        <taxon>Thlaspi</taxon>
    </lineage>
</organism>
<keyword evidence="1" id="KW-0511">Multifunctional enzyme</keyword>
<dbReference type="GO" id="GO:0071932">
    <property type="term" value="P:replication fork reversal"/>
    <property type="evidence" value="ECO:0007669"/>
    <property type="project" value="TreeGrafter"/>
</dbReference>
<dbReference type="GO" id="GO:0017116">
    <property type="term" value="F:single-stranded DNA helicase activity"/>
    <property type="evidence" value="ECO:0007669"/>
    <property type="project" value="UniProtKB-UniRule"/>
</dbReference>
<reference evidence="3 4" key="1">
    <citation type="submission" date="2022-03" db="EMBL/GenBank/DDBJ databases">
        <authorList>
            <person name="Nunn A."/>
            <person name="Chopra R."/>
            <person name="Nunn A."/>
            <person name="Contreras Garrido A."/>
        </authorList>
    </citation>
    <scope>NUCLEOTIDE SEQUENCE [LARGE SCALE GENOMIC DNA]</scope>
</reference>
<keyword evidence="4" id="KW-1185">Reference proteome</keyword>
<dbReference type="InterPro" id="IPR045055">
    <property type="entry name" value="DNA2/NAM7-like"/>
</dbReference>
<evidence type="ECO:0000313" key="4">
    <source>
        <dbReference type="Proteomes" id="UP000836841"/>
    </source>
</evidence>
<gene>
    <name evidence="3" type="ORF">TAV2_LOCUS428</name>
</gene>
<dbReference type="GO" id="GO:0005634">
    <property type="term" value="C:nucleus"/>
    <property type="evidence" value="ECO:0007669"/>
    <property type="project" value="UniProtKB-SubCell"/>
</dbReference>
<keyword evidence="1" id="KW-0238">DNA-binding</keyword>
<dbReference type="EC" id="3.1.-.-" evidence="1"/>
<dbReference type="GO" id="GO:0006281">
    <property type="term" value="P:DNA repair"/>
    <property type="evidence" value="ECO:0007669"/>
    <property type="project" value="UniProtKB-KW"/>
</dbReference>
<keyword evidence="1" id="KW-0158">Chromosome</keyword>
<dbReference type="GO" id="GO:0003677">
    <property type="term" value="F:DNA binding"/>
    <property type="evidence" value="ECO:0007669"/>
    <property type="project" value="UniProtKB-UniRule"/>
</dbReference>
<keyword evidence="1" id="KW-0235">DNA replication</keyword>
<comment type="function">
    <text evidence="1">Key enzyme involved in DNA replication and DNA repair. Involved in Okazaki fragments processing by cleaving long flaps that escape FEN1: flaps that are longer than 27 nucleotides are coated by replication protein A complex (RPA), leading to recruit DNA2 which cleaves the flap until it is too short to bind RPA and becomes a substrate for FEN1. Also involved in 5'-end resection of DNA during double-strand break (DSB) repair by mediating the cleavage of 5'-ssDNA.</text>
</comment>
<dbReference type="Gene3D" id="3.40.50.300">
    <property type="entry name" value="P-loop containing nucleotide triphosphate hydrolases"/>
    <property type="match status" value="1"/>
</dbReference>
<evidence type="ECO:0000256" key="1">
    <source>
        <dbReference type="RuleBase" id="RU367041"/>
    </source>
</evidence>
<feature type="domain" description="DNA2/NAM7 helicase-like C-terminal" evidence="2">
    <location>
        <begin position="20"/>
        <end position="87"/>
    </location>
</feature>
<sequence>MMPGTGKTSTMVHHPCYMLRASEASDQNAINNPVEASIIAEIVEELVNNGVDSKDIGIITPYNSQTSLIQHAISTTPVEIHTIDKCQLWLKDSYRSSFLMHFDLARVCSLIANVLMSSHGLGKR</sequence>
<dbReference type="Proteomes" id="UP000836841">
    <property type="component" value="Chromosome 1"/>
</dbReference>
<comment type="similarity">
    <text evidence="1">Belongs to the DNA2/NAM7 helicase family.</text>
</comment>
<keyword evidence="1" id="KW-0067">ATP-binding</keyword>